<evidence type="ECO:0000256" key="3">
    <source>
        <dbReference type="ARBA" id="ARBA00022801"/>
    </source>
</evidence>
<dbReference type="Pfam" id="PF02881">
    <property type="entry name" value="SRP54_N"/>
    <property type="match status" value="1"/>
</dbReference>
<dbReference type="OrthoDB" id="9804720at2"/>
<dbReference type="EC" id="3.6.5.4" evidence="9"/>
<feature type="binding site" evidence="9">
    <location>
        <begin position="109"/>
        <end position="116"/>
    </location>
    <ligand>
        <name>GTP</name>
        <dbReference type="ChEBI" id="CHEBI:37565"/>
    </ligand>
</feature>
<dbReference type="InterPro" id="IPR022941">
    <property type="entry name" value="SRP54"/>
</dbReference>
<evidence type="ECO:0000256" key="7">
    <source>
        <dbReference type="ARBA" id="ARBA00023274"/>
    </source>
</evidence>
<dbReference type="InterPro" id="IPR000897">
    <property type="entry name" value="SRP54_GTPase_dom"/>
</dbReference>
<dbReference type="GO" id="GO:0005525">
    <property type="term" value="F:GTP binding"/>
    <property type="evidence" value="ECO:0007669"/>
    <property type="project" value="UniProtKB-UniRule"/>
</dbReference>
<name>A0A371PLG2_9BACL</name>
<comment type="similarity">
    <text evidence="1 9">Belongs to the GTP-binding SRP family. SRP54 subfamily.</text>
</comment>
<dbReference type="HAMAP" id="MF_00306">
    <property type="entry name" value="SRP54"/>
    <property type="match status" value="1"/>
</dbReference>
<dbReference type="Proteomes" id="UP000261905">
    <property type="component" value="Unassembled WGS sequence"/>
</dbReference>
<comment type="subunit">
    <text evidence="9">Part of the signal recognition particle protein translocation system, which is composed of SRP and FtsY.</text>
</comment>
<evidence type="ECO:0000256" key="8">
    <source>
        <dbReference type="ARBA" id="ARBA00048027"/>
    </source>
</evidence>
<evidence type="ECO:0000313" key="14">
    <source>
        <dbReference type="Proteomes" id="UP000261905"/>
    </source>
</evidence>
<evidence type="ECO:0000256" key="6">
    <source>
        <dbReference type="ARBA" id="ARBA00023135"/>
    </source>
</evidence>
<dbReference type="InterPro" id="IPR042101">
    <property type="entry name" value="SRP54_N_sf"/>
</dbReference>
<comment type="function">
    <text evidence="9">Involved in targeting and insertion of nascent membrane proteins into the cytoplasmic membrane. Binds to the hydrophobic signal sequence of the ribosome-nascent chain (RNC) as it emerges from the ribosomes. The SRP-RNC complex is then targeted to the cytoplasmic membrane where it interacts with the SRP receptor FtsY.</text>
</comment>
<dbReference type="GO" id="GO:0006614">
    <property type="term" value="P:SRP-dependent cotranslational protein targeting to membrane"/>
    <property type="evidence" value="ECO:0007669"/>
    <property type="project" value="InterPro"/>
</dbReference>
<dbReference type="InterPro" id="IPR004780">
    <property type="entry name" value="SRP"/>
</dbReference>
<comment type="subcellular location">
    <subcellularLocation>
        <location evidence="9">Cytoplasm</location>
    </subcellularLocation>
    <text evidence="9">The SRP-RNC complex is targeted to the cytoplasmic membrane.</text>
</comment>
<dbReference type="PANTHER" id="PTHR11564:SF5">
    <property type="entry name" value="SIGNAL RECOGNITION PARTICLE SUBUNIT SRP54"/>
    <property type="match status" value="1"/>
</dbReference>
<dbReference type="SMART" id="SM00962">
    <property type="entry name" value="SRP54"/>
    <property type="match status" value="1"/>
</dbReference>
<gene>
    <name evidence="9" type="primary">ffh</name>
    <name evidence="13" type="ORF">DX130_05425</name>
</gene>
<proteinExistence type="inferred from homology"/>
<keyword evidence="5 9" id="KW-0342">GTP-binding</keyword>
<keyword evidence="6 9" id="KW-0733">Signal recognition particle</keyword>
<dbReference type="SMART" id="SM00382">
    <property type="entry name" value="AAA"/>
    <property type="match status" value="1"/>
</dbReference>
<keyword evidence="4 9" id="KW-0694">RNA-binding</keyword>
<feature type="domain" description="AAA+ ATPase" evidence="10">
    <location>
        <begin position="101"/>
        <end position="248"/>
    </location>
</feature>
<keyword evidence="3 9" id="KW-0378">Hydrolase</keyword>
<dbReference type="GO" id="GO:0003924">
    <property type="term" value="F:GTPase activity"/>
    <property type="evidence" value="ECO:0007669"/>
    <property type="project" value="UniProtKB-UniRule"/>
</dbReference>
<dbReference type="GO" id="GO:0048500">
    <property type="term" value="C:signal recognition particle"/>
    <property type="evidence" value="ECO:0007669"/>
    <property type="project" value="UniProtKB-UniRule"/>
</dbReference>
<comment type="catalytic activity">
    <reaction evidence="8 9">
        <text>GTP + H2O = GDP + phosphate + H(+)</text>
        <dbReference type="Rhea" id="RHEA:19669"/>
        <dbReference type="ChEBI" id="CHEBI:15377"/>
        <dbReference type="ChEBI" id="CHEBI:15378"/>
        <dbReference type="ChEBI" id="CHEBI:37565"/>
        <dbReference type="ChEBI" id="CHEBI:43474"/>
        <dbReference type="ChEBI" id="CHEBI:58189"/>
        <dbReference type="EC" id="3.6.5.4"/>
    </reaction>
</comment>
<dbReference type="CDD" id="cd18539">
    <property type="entry name" value="SRP_G"/>
    <property type="match status" value="1"/>
</dbReference>
<dbReference type="FunFam" id="3.40.50.300:FF:000022">
    <property type="entry name" value="Signal recognition particle 54 kDa subunit"/>
    <property type="match status" value="1"/>
</dbReference>
<protein>
    <recommendedName>
        <fullName evidence="9">Signal recognition particle protein</fullName>
        <ecNumber evidence="9">3.6.5.4</ecNumber>
    </recommendedName>
    <alternativeName>
        <fullName evidence="9">Fifty-four homolog</fullName>
    </alternativeName>
</protein>
<feature type="binding site" evidence="9">
    <location>
        <begin position="249"/>
        <end position="252"/>
    </location>
    <ligand>
        <name>GTP</name>
        <dbReference type="ChEBI" id="CHEBI:37565"/>
    </ligand>
</feature>
<dbReference type="InterPro" id="IPR036891">
    <property type="entry name" value="Signal_recog_part_SRP54_M_sf"/>
</dbReference>
<dbReference type="InterPro" id="IPR027417">
    <property type="entry name" value="P-loop_NTPase"/>
</dbReference>
<dbReference type="Pfam" id="PF00448">
    <property type="entry name" value="SRP54"/>
    <property type="match status" value="1"/>
</dbReference>
<evidence type="ECO:0000256" key="5">
    <source>
        <dbReference type="ARBA" id="ARBA00023134"/>
    </source>
</evidence>
<dbReference type="SUPFAM" id="SSF47446">
    <property type="entry name" value="Signal peptide-binding domain"/>
    <property type="match status" value="1"/>
</dbReference>
<feature type="binding site" evidence="9">
    <location>
        <begin position="191"/>
        <end position="195"/>
    </location>
    <ligand>
        <name>GTP</name>
        <dbReference type="ChEBI" id="CHEBI:37565"/>
    </ligand>
</feature>
<feature type="domain" description="Signal recognition particle SRP54 helical bundle" evidence="12">
    <location>
        <begin position="3"/>
        <end position="88"/>
    </location>
</feature>
<dbReference type="SUPFAM" id="SSF52540">
    <property type="entry name" value="P-loop containing nucleoside triphosphate hydrolases"/>
    <property type="match status" value="1"/>
</dbReference>
<dbReference type="Gene3D" id="1.10.260.30">
    <property type="entry name" value="Signal recognition particle, SRP54 subunit, M-domain"/>
    <property type="match status" value="1"/>
</dbReference>
<evidence type="ECO:0000256" key="1">
    <source>
        <dbReference type="ARBA" id="ARBA00005450"/>
    </source>
</evidence>
<dbReference type="InterPro" id="IPR004125">
    <property type="entry name" value="Signal_recog_particle_SRP54_M"/>
</dbReference>
<comment type="caution">
    <text evidence="13">The sequence shown here is derived from an EMBL/GenBank/DDBJ whole genome shotgun (WGS) entry which is preliminary data.</text>
</comment>
<dbReference type="EMBL" id="QUBQ01000001">
    <property type="protein sequence ID" value="REK76479.1"/>
    <property type="molecule type" value="Genomic_DNA"/>
</dbReference>
<evidence type="ECO:0000256" key="4">
    <source>
        <dbReference type="ARBA" id="ARBA00022884"/>
    </source>
</evidence>
<feature type="domain" description="SRP54-type proteins GTP-binding" evidence="11">
    <location>
        <begin position="102"/>
        <end position="297"/>
    </location>
</feature>
<keyword evidence="14" id="KW-1185">Reference proteome</keyword>
<dbReference type="Pfam" id="PF02978">
    <property type="entry name" value="SRP_SPB"/>
    <property type="match status" value="1"/>
</dbReference>
<dbReference type="AlphaFoldDB" id="A0A371PLG2"/>
<keyword evidence="7 9" id="KW-0687">Ribonucleoprotein</keyword>
<dbReference type="PANTHER" id="PTHR11564">
    <property type="entry name" value="SIGNAL RECOGNITION PARTICLE 54K PROTEIN SRP54"/>
    <property type="match status" value="1"/>
</dbReference>
<organism evidence="13 14">
    <name type="scientific">Paenibacillus paeoniae</name>
    <dbReference type="NCBI Taxonomy" id="2292705"/>
    <lineage>
        <taxon>Bacteria</taxon>
        <taxon>Bacillati</taxon>
        <taxon>Bacillota</taxon>
        <taxon>Bacilli</taxon>
        <taxon>Bacillales</taxon>
        <taxon>Paenibacillaceae</taxon>
        <taxon>Paenibacillus</taxon>
    </lineage>
</organism>
<comment type="domain">
    <text evidence="9">Composed of three domains: the N-terminal N domain, which is responsible for interactions with the ribosome, the central G domain, which binds GTP, and the C-terminal M domain, which binds the RNA and the signal sequence of the RNC.</text>
</comment>
<evidence type="ECO:0000259" key="12">
    <source>
        <dbReference type="SMART" id="SM00963"/>
    </source>
</evidence>
<evidence type="ECO:0000259" key="10">
    <source>
        <dbReference type="SMART" id="SM00382"/>
    </source>
</evidence>
<dbReference type="NCBIfam" id="TIGR00959">
    <property type="entry name" value="ffh"/>
    <property type="match status" value="1"/>
</dbReference>
<dbReference type="Gene3D" id="1.20.120.140">
    <property type="entry name" value="Signal recognition particle SRP54, nucleotide-binding domain"/>
    <property type="match status" value="1"/>
</dbReference>
<reference evidence="13 14" key="1">
    <citation type="submission" date="2018-08" db="EMBL/GenBank/DDBJ databases">
        <title>Paenibacillus sp. M4BSY-1, whole genome shotgun sequence.</title>
        <authorList>
            <person name="Tuo L."/>
        </authorList>
    </citation>
    <scope>NUCLEOTIDE SEQUENCE [LARGE SCALE GENOMIC DNA]</scope>
    <source>
        <strain evidence="13 14">M4BSY-1</strain>
    </source>
</reference>
<evidence type="ECO:0000313" key="13">
    <source>
        <dbReference type="EMBL" id="REK76479.1"/>
    </source>
</evidence>
<evidence type="ECO:0000259" key="11">
    <source>
        <dbReference type="SMART" id="SM00962"/>
    </source>
</evidence>
<dbReference type="InterPro" id="IPR003593">
    <property type="entry name" value="AAA+_ATPase"/>
</dbReference>
<keyword evidence="2 9" id="KW-0547">Nucleotide-binding</keyword>
<evidence type="ECO:0000256" key="9">
    <source>
        <dbReference type="HAMAP-Rule" id="MF_00306"/>
    </source>
</evidence>
<sequence length="462" mass="50689">MAAFESLSNRLQNVFSKLKGKGKVSEADVNDAMREVRLALLEADVNFKVVKDFIAKVKEKAIGLDVSKSFTPGMVIIDIVNKELTELMGGTQVKLVKANKPPTVIMMVGLQGAGKTTTSGKLAKLLQKGNHKPLLVACDIYRPAAIKQLQVLGEQIGAPVFSLGDKTSPVDIAKAGLQHAKDNGNDYVIFDTAGRLHIDEELMDELKRIHEHVTPDEVLLVVDAMTGQDAVNVAQSFHEQLELSGVVLTKLDGDTRGGAALSVKAVTGCPIKFAAMGEKIDSLEPFHPERMASRILGMGDMLSLIEKAQAGIDADKAAEMERKMRTAEFTFDDFLDQMEQVRKLGPLDQIMDMLPGMNKMKGGMKDLKVDEKQIGRIEAIVRSMTKEEKQKPELLNHSRRKRVATGSGTTIVEVNRLIKQFDDMRKMMKQFSSMMGPKGPKGLKGGKKGLKGMLGRNMKFPF</sequence>
<dbReference type="SMART" id="SM00963">
    <property type="entry name" value="SRP54_N"/>
    <property type="match status" value="1"/>
</dbReference>
<evidence type="ECO:0000256" key="2">
    <source>
        <dbReference type="ARBA" id="ARBA00022741"/>
    </source>
</evidence>
<accession>A0A371PLG2</accession>
<dbReference type="RefSeq" id="WP_116043446.1">
    <property type="nucleotide sequence ID" value="NZ_QUBQ01000001.1"/>
</dbReference>
<dbReference type="GO" id="GO:0008312">
    <property type="term" value="F:7S RNA binding"/>
    <property type="evidence" value="ECO:0007669"/>
    <property type="project" value="InterPro"/>
</dbReference>
<keyword evidence="9" id="KW-0963">Cytoplasm</keyword>
<dbReference type="InterPro" id="IPR013822">
    <property type="entry name" value="Signal_recog_particl_SRP54_hlx"/>
</dbReference>
<dbReference type="Gene3D" id="3.40.50.300">
    <property type="entry name" value="P-loop containing nucleotide triphosphate hydrolases"/>
    <property type="match status" value="1"/>
</dbReference>